<gene>
    <name evidence="1" type="ORF">ABDK96_15665</name>
</gene>
<keyword evidence="2" id="KW-1185">Reference proteome</keyword>
<accession>A0ABV0ILR8</accession>
<comment type="caution">
    <text evidence="1">The sequence shown here is derived from an EMBL/GenBank/DDBJ whole genome shotgun (WGS) entry which is preliminary data.</text>
</comment>
<evidence type="ECO:0000313" key="1">
    <source>
        <dbReference type="EMBL" id="MEO9249122.1"/>
    </source>
</evidence>
<dbReference type="Proteomes" id="UP001484097">
    <property type="component" value="Unassembled WGS sequence"/>
</dbReference>
<reference evidence="1 2" key="1">
    <citation type="submission" date="2024-05" db="EMBL/GenBank/DDBJ databases">
        <authorList>
            <person name="Yi C."/>
        </authorList>
    </citation>
    <scope>NUCLEOTIDE SEQUENCE [LARGE SCALE GENOMIC DNA]</scope>
    <source>
        <strain evidence="1 2">XS13</strain>
    </source>
</reference>
<organism evidence="1 2">
    <name type="scientific">Citricoccus nitrophenolicus</name>
    <dbReference type="NCBI Taxonomy" id="863575"/>
    <lineage>
        <taxon>Bacteria</taxon>
        <taxon>Bacillati</taxon>
        <taxon>Actinomycetota</taxon>
        <taxon>Actinomycetes</taxon>
        <taxon>Micrococcales</taxon>
        <taxon>Micrococcaceae</taxon>
        <taxon>Citricoccus</taxon>
    </lineage>
</organism>
<proteinExistence type="predicted"/>
<protein>
    <submittedName>
        <fullName evidence="1">Uncharacterized protein</fullName>
    </submittedName>
</protein>
<dbReference type="EMBL" id="JBDXMX010000009">
    <property type="protein sequence ID" value="MEO9249122.1"/>
    <property type="molecule type" value="Genomic_DNA"/>
</dbReference>
<evidence type="ECO:0000313" key="2">
    <source>
        <dbReference type="Proteomes" id="UP001484097"/>
    </source>
</evidence>
<name>A0ABV0ILR8_9MICC</name>
<sequence>MTDHEQPSDDLDQYLEWLVSVDAVDIDPKDYIGQWTREQWQSAFEVRKAITTPIDVVRGIGKYLHPSSSVPEWLRDILNTTWFMRPGSDPAPSWLTSVDHRIDWFSLADEHPELILYNPYTQLITPSMMGDAVTLARARAAEVITYADLGPGRDPGTIVCGFNALYIAADHDPTLIVDITDIFGGITPAPTSGPKSIPALSTAIDPDTVFFGWEWSNMYWPDTAHQ</sequence>
<dbReference type="RefSeq" id="WP_347921817.1">
    <property type="nucleotide sequence ID" value="NZ_JBDXMX010000009.1"/>
</dbReference>